<dbReference type="Gene3D" id="3.20.20.140">
    <property type="entry name" value="Metal-dependent hydrolases"/>
    <property type="match status" value="1"/>
</dbReference>
<dbReference type="SUPFAM" id="SSF51338">
    <property type="entry name" value="Composite domain of metallo-dependent hydrolases"/>
    <property type="match status" value="1"/>
</dbReference>
<dbReference type="Gene3D" id="2.30.40.10">
    <property type="entry name" value="Urease, subunit C, domain 1"/>
    <property type="match status" value="1"/>
</dbReference>
<dbReference type="PANTHER" id="PTHR22642">
    <property type="entry name" value="IMIDAZOLONEPROPIONASE"/>
    <property type="match status" value="1"/>
</dbReference>
<gene>
    <name evidence="3" type="ORF">MLAC_36010</name>
</gene>
<dbReference type="GO" id="GO:0016810">
    <property type="term" value="F:hydrolase activity, acting on carbon-nitrogen (but not peptide) bonds"/>
    <property type="evidence" value="ECO:0007669"/>
    <property type="project" value="InterPro"/>
</dbReference>
<keyword evidence="4" id="KW-1185">Reference proteome</keyword>
<feature type="compositionally biased region" description="Low complexity" evidence="1">
    <location>
        <begin position="22"/>
        <end position="33"/>
    </location>
</feature>
<dbReference type="PANTHER" id="PTHR22642:SF2">
    <property type="entry name" value="PROTEIN LONG AFTER FAR-RED 3"/>
    <property type="match status" value="1"/>
</dbReference>
<protein>
    <recommendedName>
        <fullName evidence="2">Amidohydrolase 3 domain-containing protein</fullName>
    </recommendedName>
</protein>
<feature type="domain" description="Amidohydrolase 3" evidence="2">
    <location>
        <begin position="43"/>
        <end position="101"/>
    </location>
</feature>
<dbReference type="EMBL" id="AP022581">
    <property type="protein sequence ID" value="BBX98307.1"/>
    <property type="molecule type" value="Genomic_DNA"/>
</dbReference>
<dbReference type="InterPro" id="IPR011059">
    <property type="entry name" value="Metal-dep_hydrolase_composite"/>
</dbReference>
<evidence type="ECO:0000313" key="4">
    <source>
        <dbReference type="Proteomes" id="UP000466396"/>
    </source>
</evidence>
<dbReference type="InterPro" id="IPR013108">
    <property type="entry name" value="Amidohydro_3"/>
</dbReference>
<reference evidence="3 4" key="1">
    <citation type="journal article" date="2019" name="Emerg. Microbes Infect.">
        <title>Comprehensive subspecies identification of 175 nontuberculous mycobacteria species based on 7547 genomic profiles.</title>
        <authorList>
            <person name="Matsumoto Y."/>
            <person name="Kinjo T."/>
            <person name="Motooka D."/>
            <person name="Nabeya D."/>
            <person name="Jung N."/>
            <person name="Uechi K."/>
            <person name="Horii T."/>
            <person name="Iida T."/>
            <person name="Fujita J."/>
            <person name="Nakamura S."/>
        </authorList>
    </citation>
    <scope>NUCLEOTIDE SEQUENCE [LARGE SCALE GENOMIC DNA]</scope>
    <source>
        <strain evidence="3 4">JCM 15657</strain>
    </source>
</reference>
<organism evidence="3 4">
    <name type="scientific">Mycobacterium lacus</name>
    <dbReference type="NCBI Taxonomy" id="169765"/>
    <lineage>
        <taxon>Bacteria</taxon>
        <taxon>Bacillati</taxon>
        <taxon>Actinomycetota</taxon>
        <taxon>Actinomycetes</taxon>
        <taxon>Mycobacteriales</taxon>
        <taxon>Mycobacteriaceae</taxon>
        <taxon>Mycobacterium</taxon>
    </lineage>
</organism>
<evidence type="ECO:0000256" key="1">
    <source>
        <dbReference type="SAM" id="MobiDB-lite"/>
    </source>
</evidence>
<evidence type="ECO:0000259" key="2">
    <source>
        <dbReference type="Pfam" id="PF07969"/>
    </source>
</evidence>
<feature type="region of interest" description="Disordered" evidence="1">
    <location>
        <begin position="1"/>
        <end position="39"/>
    </location>
</feature>
<evidence type="ECO:0000313" key="3">
    <source>
        <dbReference type="EMBL" id="BBX98307.1"/>
    </source>
</evidence>
<sequence length="109" mass="11226">MPPEACSPSTTRGPRPRPSPSPAAGSSPSATGPTWPRCRAGHRAQTVGAAWRLFADDVVGSLEVGKYADAVVLSADPRTVAPERIADLGVRATFLAGRQVYGAVTPGDT</sequence>
<proteinExistence type="predicted"/>
<dbReference type="AlphaFoldDB" id="A0A7I7NRZ9"/>
<dbReference type="Proteomes" id="UP000466396">
    <property type="component" value="Chromosome"/>
</dbReference>
<name>A0A7I7NRZ9_9MYCO</name>
<dbReference type="KEGG" id="mlj:MLAC_36010"/>
<dbReference type="Pfam" id="PF07969">
    <property type="entry name" value="Amidohydro_3"/>
    <property type="match status" value="1"/>
</dbReference>
<accession>A0A7I7NRZ9</accession>